<dbReference type="Pfam" id="PF18972">
    <property type="entry name" value="Wheel"/>
    <property type="match status" value="1"/>
</dbReference>
<dbReference type="Gene3D" id="1.25.40.10">
    <property type="entry name" value="Tetratricopeptide repeat domain"/>
    <property type="match status" value="1"/>
</dbReference>
<dbReference type="PANTHER" id="PTHR46035">
    <property type="entry name" value="TETRATRICOPEPTIDE REPEAT PROTEIN 4"/>
    <property type="match status" value="1"/>
</dbReference>
<protein>
    <recommendedName>
        <fullName evidence="5">Cns1/TTC4 wheel domain-containing protein</fullName>
    </recommendedName>
</protein>
<dbReference type="InterPro" id="IPR044059">
    <property type="entry name" value="Csn1/TTC4_wheel"/>
</dbReference>
<name>A0A9N9LEN3_9HELO</name>
<dbReference type="AlphaFoldDB" id="A0A9N9LEN3"/>
<evidence type="ECO:0000256" key="2">
    <source>
        <dbReference type="ARBA" id="ARBA00022803"/>
    </source>
</evidence>
<sequence length="421" mass="46626">MKIEELPDNFQESVQVSESVQDGPAISGPDLLEQAMNAFTAPPNPDGSPGPQVPPGMASMHGKSSEEILAELNKSPLFMTDLEENDDLEALKALAYEGTPAEVSQSFKEHGNDCFKVKQWVDAKEFYTKAINVLLIEVRKRQKASKAGRAKEDTVEVKKEVGILEACLVNRAACHLELKNYRSCTMDCGSALRINNKNVKAYYRSSKALLSLGKVTEADDSCARGLAIDPENVSLKSVARDIIKKHEILSARRKFEMEREQKNRQEQIVLRTALKARGIRTRKTAQPPEMEDAKIQLVPDPSDPTSTISFPAVLLYPLHLESDFIKAFNETEPVGHHLSYILPLPWDLKGEYTPNTVECYIETTKGGLLKVGKKAALLKVLISENVEVVDEVVKIFVVPKAKAAAWIQEFKAKKAAEKSGP</sequence>
<proteinExistence type="inferred from homology"/>
<dbReference type="InterPro" id="IPR011990">
    <property type="entry name" value="TPR-like_helical_dom_sf"/>
</dbReference>
<comment type="caution">
    <text evidence="6">The sequence shown here is derived from an EMBL/GenBank/DDBJ whole genome shotgun (WGS) entry which is preliminary data.</text>
</comment>
<dbReference type="GO" id="GO:0005829">
    <property type="term" value="C:cytosol"/>
    <property type="evidence" value="ECO:0007669"/>
    <property type="project" value="TreeGrafter"/>
</dbReference>
<dbReference type="InterPro" id="IPR019734">
    <property type="entry name" value="TPR_rpt"/>
</dbReference>
<comment type="similarity">
    <text evidence="3">Belongs to the TTC4 family.</text>
</comment>
<dbReference type="PANTHER" id="PTHR46035:SF1">
    <property type="entry name" value="TETRATRICOPEPTIDE REPEAT PROTEIN 4"/>
    <property type="match status" value="1"/>
</dbReference>
<accession>A0A9N9LEN3</accession>
<dbReference type="SMART" id="SM00028">
    <property type="entry name" value="TPR"/>
    <property type="match status" value="2"/>
</dbReference>
<dbReference type="Proteomes" id="UP000701801">
    <property type="component" value="Unassembled WGS sequence"/>
</dbReference>
<reference evidence="6" key="1">
    <citation type="submission" date="2021-07" db="EMBL/GenBank/DDBJ databases">
        <authorList>
            <person name="Durling M."/>
        </authorList>
    </citation>
    <scope>NUCLEOTIDE SEQUENCE</scope>
</reference>
<evidence type="ECO:0000313" key="6">
    <source>
        <dbReference type="EMBL" id="CAG8971257.1"/>
    </source>
</evidence>
<dbReference type="GO" id="GO:0005634">
    <property type="term" value="C:nucleus"/>
    <property type="evidence" value="ECO:0007669"/>
    <property type="project" value="TreeGrafter"/>
</dbReference>
<keyword evidence="7" id="KW-1185">Reference proteome</keyword>
<keyword evidence="2" id="KW-0802">TPR repeat</keyword>
<dbReference type="GO" id="GO:0030544">
    <property type="term" value="F:Hsp70 protein binding"/>
    <property type="evidence" value="ECO:0007669"/>
    <property type="project" value="TreeGrafter"/>
</dbReference>
<evidence type="ECO:0000256" key="4">
    <source>
        <dbReference type="SAM" id="MobiDB-lite"/>
    </source>
</evidence>
<evidence type="ECO:0000256" key="1">
    <source>
        <dbReference type="ARBA" id="ARBA00022737"/>
    </source>
</evidence>
<dbReference type="GO" id="GO:0006457">
    <property type="term" value="P:protein folding"/>
    <property type="evidence" value="ECO:0007669"/>
    <property type="project" value="TreeGrafter"/>
</dbReference>
<feature type="domain" description="Cns1/TTC4 wheel" evidence="5">
    <location>
        <begin position="300"/>
        <end position="410"/>
    </location>
</feature>
<dbReference type="OrthoDB" id="420195at2759"/>
<feature type="region of interest" description="Disordered" evidence="4">
    <location>
        <begin position="1"/>
        <end position="64"/>
    </location>
</feature>
<keyword evidence="1" id="KW-0677">Repeat</keyword>
<gene>
    <name evidence="6" type="ORF">HYALB_00001423</name>
</gene>
<dbReference type="GO" id="GO:0051879">
    <property type="term" value="F:Hsp90 protein binding"/>
    <property type="evidence" value="ECO:0007669"/>
    <property type="project" value="InterPro"/>
</dbReference>
<evidence type="ECO:0000259" key="5">
    <source>
        <dbReference type="Pfam" id="PF18972"/>
    </source>
</evidence>
<dbReference type="SUPFAM" id="SSF48452">
    <property type="entry name" value="TPR-like"/>
    <property type="match status" value="1"/>
</dbReference>
<dbReference type="FunFam" id="1.25.40.10:FF:000611">
    <property type="entry name" value="TPR repeat protein"/>
    <property type="match status" value="1"/>
</dbReference>
<dbReference type="EMBL" id="CAJVRM010000015">
    <property type="protein sequence ID" value="CAG8971257.1"/>
    <property type="molecule type" value="Genomic_DNA"/>
</dbReference>
<evidence type="ECO:0000313" key="7">
    <source>
        <dbReference type="Proteomes" id="UP000701801"/>
    </source>
</evidence>
<feature type="compositionally biased region" description="Polar residues" evidence="4">
    <location>
        <begin position="10"/>
        <end position="20"/>
    </location>
</feature>
<evidence type="ECO:0000256" key="3">
    <source>
        <dbReference type="ARBA" id="ARBA00023602"/>
    </source>
</evidence>
<organism evidence="6 7">
    <name type="scientific">Hymenoscyphus albidus</name>
    <dbReference type="NCBI Taxonomy" id="595503"/>
    <lineage>
        <taxon>Eukaryota</taxon>
        <taxon>Fungi</taxon>
        <taxon>Dikarya</taxon>
        <taxon>Ascomycota</taxon>
        <taxon>Pezizomycotina</taxon>
        <taxon>Leotiomycetes</taxon>
        <taxon>Helotiales</taxon>
        <taxon>Helotiaceae</taxon>
        <taxon>Hymenoscyphus</taxon>
    </lineage>
</organism>
<feature type="compositionally biased region" description="Pro residues" evidence="4">
    <location>
        <begin position="42"/>
        <end position="54"/>
    </location>
</feature>
<dbReference type="CDD" id="cd21381">
    <property type="entry name" value="CTWD_TTC4"/>
    <property type="match status" value="1"/>
</dbReference>